<feature type="transmembrane region" description="Helical" evidence="1">
    <location>
        <begin position="174"/>
        <end position="197"/>
    </location>
</feature>
<keyword evidence="3" id="KW-1185">Reference proteome</keyword>
<dbReference type="AlphaFoldDB" id="W4VL56"/>
<feature type="transmembrane region" description="Helical" evidence="1">
    <location>
        <begin position="259"/>
        <end position="281"/>
    </location>
</feature>
<dbReference type="PANTHER" id="PTHR37305:SF1">
    <property type="entry name" value="MEMBRANE PROTEIN"/>
    <property type="match status" value="1"/>
</dbReference>
<protein>
    <submittedName>
        <fullName evidence="2">Membrane protein</fullName>
    </submittedName>
</protein>
<keyword evidence="1" id="KW-0812">Transmembrane</keyword>
<feature type="transmembrane region" description="Helical" evidence="1">
    <location>
        <begin position="209"/>
        <end position="228"/>
    </location>
</feature>
<dbReference type="EMBL" id="BAVS01000013">
    <property type="protein sequence ID" value="GAE93494.1"/>
    <property type="molecule type" value="Genomic_DNA"/>
</dbReference>
<dbReference type="GO" id="GO:0140359">
    <property type="term" value="F:ABC-type transporter activity"/>
    <property type="evidence" value="ECO:0007669"/>
    <property type="project" value="InterPro"/>
</dbReference>
<keyword evidence="1" id="KW-0472">Membrane</keyword>
<organism evidence="2 3">
    <name type="scientific">Gracilibacillus boraciitolerans JCM 21714</name>
    <dbReference type="NCBI Taxonomy" id="1298598"/>
    <lineage>
        <taxon>Bacteria</taxon>
        <taxon>Bacillati</taxon>
        <taxon>Bacillota</taxon>
        <taxon>Bacilli</taxon>
        <taxon>Bacillales</taxon>
        <taxon>Bacillaceae</taxon>
        <taxon>Gracilibacillus</taxon>
    </lineage>
</organism>
<dbReference type="Proteomes" id="UP000019102">
    <property type="component" value="Unassembled WGS sequence"/>
</dbReference>
<dbReference type="Pfam" id="PF12679">
    <property type="entry name" value="ABC2_membrane_2"/>
    <property type="match status" value="1"/>
</dbReference>
<dbReference type="STRING" id="1298598.JCM21714_2579"/>
<feature type="transmembrane region" description="Helical" evidence="1">
    <location>
        <begin position="80"/>
        <end position="100"/>
    </location>
</feature>
<name>W4VL56_9BACI</name>
<keyword evidence="1" id="KW-1133">Transmembrane helix</keyword>
<evidence type="ECO:0000256" key="1">
    <source>
        <dbReference type="SAM" id="Phobius"/>
    </source>
</evidence>
<dbReference type="eggNOG" id="COG1277">
    <property type="taxonomic scope" value="Bacteria"/>
</dbReference>
<sequence>MAAIILIAALIVFIFGEVDQQQYGDDWQTQLATETKDLKDSQEEMEFMAFDSEIAKNEYYLENDIKPQPYDTWQFTLENAGLSMLISLFTIIIAAGIISNEFRWGGTIKLLLIRPISRTKILFSKFVSVLLFSLTMLIALFVTSLLVGLIFFGVNGVNPNIVQMGSDGIEEVSILIEILTQYGLNVVTLIMMATFAFMISTLFRSSAMAIGLAIFLMFTGNTIIGFLADYEWTKYILFANTNLGQYFGSGSPIIESMTLGFSVAVLIVYFVIFILVSWLSFAKRDIAGH</sequence>
<reference evidence="2 3" key="1">
    <citation type="journal article" date="2014" name="Genome Announc.">
        <title>Draft Genome Sequence of the Boron-Tolerant and Moderately Halotolerant Bacterium Gracilibacillus boraciitolerans JCM 21714T.</title>
        <authorList>
            <person name="Ahmed I."/>
            <person name="Oshima K."/>
            <person name="Suda W."/>
            <person name="Kitamura K."/>
            <person name="Iida T."/>
            <person name="Ohmori Y."/>
            <person name="Fujiwara T."/>
            <person name="Hattori M."/>
            <person name="Ohkuma M."/>
        </authorList>
    </citation>
    <scope>NUCLEOTIDE SEQUENCE [LARGE SCALE GENOMIC DNA]</scope>
    <source>
        <strain evidence="2 3">JCM 21714</strain>
    </source>
</reference>
<comment type="caution">
    <text evidence="2">The sequence shown here is derived from an EMBL/GenBank/DDBJ whole genome shotgun (WGS) entry which is preliminary data.</text>
</comment>
<gene>
    <name evidence="2" type="ORF">JCM21714_2579</name>
</gene>
<proteinExistence type="predicted"/>
<evidence type="ECO:0000313" key="3">
    <source>
        <dbReference type="Proteomes" id="UP000019102"/>
    </source>
</evidence>
<accession>W4VL56</accession>
<evidence type="ECO:0000313" key="2">
    <source>
        <dbReference type="EMBL" id="GAE93494.1"/>
    </source>
</evidence>
<dbReference type="GO" id="GO:0005886">
    <property type="term" value="C:plasma membrane"/>
    <property type="evidence" value="ECO:0007669"/>
    <property type="project" value="UniProtKB-SubCell"/>
</dbReference>
<dbReference type="PANTHER" id="PTHR37305">
    <property type="entry name" value="INTEGRAL MEMBRANE PROTEIN-RELATED"/>
    <property type="match status" value="1"/>
</dbReference>
<feature type="transmembrane region" description="Helical" evidence="1">
    <location>
        <begin position="121"/>
        <end position="154"/>
    </location>
</feature>